<dbReference type="AlphaFoldDB" id="C5BM15"/>
<protein>
    <submittedName>
        <fullName evidence="2">Uncharacterized protein</fullName>
    </submittedName>
</protein>
<keyword evidence="3" id="KW-1185">Reference proteome</keyword>
<dbReference type="KEGG" id="ttu:TERTU_2698"/>
<accession>C5BM15</accession>
<dbReference type="EMBL" id="CP001614">
    <property type="protein sequence ID" value="ACR13298.1"/>
    <property type="molecule type" value="Genomic_DNA"/>
</dbReference>
<evidence type="ECO:0000313" key="2">
    <source>
        <dbReference type="EMBL" id="ACR13298.1"/>
    </source>
</evidence>
<keyword evidence="1" id="KW-0812">Transmembrane</keyword>
<proteinExistence type="predicted"/>
<sequence>MFDPDLAIAVEQCAKPVTVVFTGVVWLTFSEGGFGLAAGLWRAI</sequence>
<reference evidence="2 3" key="1">
    <citation type="journal article" date="2009" name="PLoS ONE">
        <title>The complete genome of Teredinibacter turnerae T7901: an intracellular endosymbiont of marine wood-boring bivalves (shipworms).</title>
        <authorList>
            <person name="Yang J.C."/>
            <person name="Madupu R."/>
            <person name="Durkin A.S."/>
            <person name="Ekborg N.A."/>
            <person name="Pedamallu C.S."/>
            <person name="Hostetler J.B."/>
            <person name="Radune D."/>
            <person name="Toms B.S."/>
            <person name="Henrissat B."/>
            <person name="Coutinho P.M."/>
            <person name="Schwarz S."/>
            <person name="Field L."/>
            <person name="Trindade-Silva A.E."/>
            <person name="Soares C.A.G."/>
            <person name="Elshahawi S."/>
            <person name="Hanora A."/>
            <person name="Schmidt E.W."/>
            <person name="Haygood M.G."/>
            <person name="Posfai J."/>
            <person name="Benner J."/>
            <person name="Madinger C."/>
            <person name="Nove J."/>
            <person name="Anton B."/>
            <person name="Chaudhary K."/>
            <person name="Foster J."/>
            <person name="Holman A."/>
            <person name="Kumar S."/>
            <person name="Lessard P.A."/>
            <person name="Luyten Y.A."/>
            <person name="Slatko B."/>
            <person name="Wood N."/>
            <person name="Wu B."/>
            <person name="Teplitski M."/>
            <person name="Mougous J.D."/>
            <person name="Ward N."/>
            <person name="Eisen J.A."/>
            <person name="Badger J.H."/>
            <person name="Distel D.L."/>
        </authorList>
    </citation>
    <scope>NUCLEOTIDE SEQUENCE [LARGE SCALE GENOMIC DNA]</scope>
    <source>
        <strain evidence="3">ATCC 39867 / T7901</strain>
    </source>
</reference>
<feature type="transmembrane region" description="Helical" evidence="1">
    <location>
        <begin position="20"/>
        <end position="41"/>
    </location>
</feature>
<keyword evidence="1" id="KW-0472">Membrane</keyword>
<dbReference type="HOGENOM" id="CLU_3223166_0_0_6"/>
<gene>
    <name evidence="2" type="ordered locus">TERTU_2698</name>
</gene>
<keyword evidence="1" id="KW-1133">Transmembrane helix</keyword>
<dbReference type="Proteomes" id="UP000009080">
    <property type="component" value="Chromosome"/>
</dbReference>
<organism evidence="2 3">
    <name type="scientific">Teredinibacter turnerae (strain ATCC 39867 / T7901)</name>
    <dbReference type="NCBI Taxonomy" id="377629"/>
    <lineage>
        <taxon>Bacteria</taxon>
        <taxon>Pseudomonadati</taxon>
        <taxon>Pseudomonadota</taxon>
        <taxon>Gammaproteobacteria</taxon>
        <taxon>Cellvibrionales</taxon>
        <taxon>Cellvibrionaceae</taxon>
        <taxon>Teredinibacter</taxon>
    </lineage>
</organism>
<evidence type="ECO:0000313" key="3">
    <source>
        <dbReference type="Proteomes" id="UP000009080"/>
    </source>
</evidence>
<evidence type="ECO:0000256" key="1">
    <source>
        <dbReference type="SAM" id="Phobius"/>
    </source>
</evidence>
<name>C5BM15_TERTT</name>